<dbReference type="Gene3D" id="3.90.550.10">
    <property type="entry name" value="Spore Coat Polysaccharide Biosynthesis Protein SpsA, Chain A"/>
    <property type="match status" value="1"/>
</dbReference>
<proteinExistence type="inferred from homology"/>
<comment type="similarity">
    <text evidence="1">Belongs to the glycosyltransferase 2 family. WaaE/KdtX subfamily.</text>
</comment>
<evidence type="ECO:0000313" key="3">
    <source>
        <dbReference type="EMBL" id="GGF31801.1"/>
    </source>
</evidence>
<dbReference type="InterPro" id="IPR001173">
    <property type="entry name" value="Glyco_trans_2-like"/>
</dbReference>
<name>A0ABQ1V0K7_9BACT</name>
<dbReference type="EMBL" id="BMIU01000008">
    <property type="protein sequence ID" value="GGF31801.1"/>
    <property type="molecule type" value="Genomic_DNA"/>
</dbReference>
<evidence type="ECO:0000259" key="2">
    <source>
        <dbReference type="Pfam" id="PF00535"/>
    </source>
</evidence>
<evidence type="ECO:0000313" key="4">
    <source>
        <dbReference type="Proteomes" id="UP000647339"/>
    </source>
</evidence>
<evidence type="ECO:0000256" key="1">
    <source>
        <dbReference type="ARBA" id="ARBA00038494"/>
    </source>
</evidence>
<dbReference type="RefSeq" id="WP_137403326.1">
    <property type="nucleotide sequence ID" value="NZ_BMIU01000008.1"/>
</dbReference>
<dbReference type="SUPFAM" id="SSF53448">
    <property type="entry name" value="Nucleotide-diphospho-sugar transferases"/>
    <property type="match status" value="1"/>
</dbReference>
<dbReference type="Pfam" id="PF00535">
    <property type="entry name" value="Glycos_transf_2"/>
    <property type="match status" value="1"/>
</dbReference>
<sequence length="308" mass="36341">MNSEVSVVILTYNESKHIKRCLERAFSVASQVYVVDSFSTDDTVKIAEAMGGEVYQHRWPGNQAAQFNWALEHLPIRTEWILRLDADEYLTDELQDEITTKLPYLSDDITGVSFKRRHIFMGKWVKRGTYPVTLLRLFRRGKAVCEQRWMDEHIQLLEGNLVNFEHDFVDHNLHNIAWWTSKHNNYATREAIEILDIELDLIGRAQVSGSLNSQATAKRSRKEQYSKQPLFWRSFAYFIYRYFLKGGFLEGKEGFLWHFLQGWWYRTLVDSRIYEIKKSCGNDPKLIIDYIDKHYQINLTPEKSLVEA</sequence>
<dbReference type="GO" id="GO:0016740">
    <property type="term" value="F:transferase activity"/>
    <property type="evidence" value="ECO:0007669"/>
    <property type="project" value="UniProtKB-KW"/>
</dbReference>
<keyword evidence="3" id="KW-0808">Transferase</keyword>
<gene>
    <name evidence="3" type="ORF">GCM10011339_20030</name>
</gene>
<protein>
    <submittedName>
        <fullName evidence="3">Glycosyl transferase family 2</fullName>
    </submittedName>
</protein>
<feature type="domain" description="Glycosyltransferase 2-like" evidence="2">
    <location>
        <begin position="6"/>
        <end position="127"/>
    </location>
</feature>
<dbReference type="Proteomes" id="UP000647339">
    <property type="component" value="Unassembled WGS sequence"/>
</dbReference>
<reference evidence="4" key="1">
    <citation type="journal article" date="2019" name="Int. J. Syst. Evol. Microbiol.">
        <title>The Global Catalogue of Microorganisms (GCM) 10K type strain sequencing project: providing services to taxonomists for standard genome sequencing and annotation.</title>
        <authorList>
            <consortium name="The Broad Institute Genomics Platform"/>
            <consortium name="The Broad Institute Genome Sequencing Center for Infectious Disease"/>
            <person name="Wu L."/>
            <person name="Ma J."/>
        </authorList>
    </citation>
    <scope>NUCLEOTIDE SEQUENCE [LARGE SCALE GENOMIC DNA]</scope>
    <source>
        <strain evidence="4">CGMCC 1.15407</strain>
    </source>
</reference>
<dbReference type="PANTHER" id="PTHR43630:SF2">
    <property type="entry name" value="GLYCOSYLTRANSFERASE"/>
    <property type="match status" value="1"/>
</dbReference>
<dbReference type="CDD" id="cd02511">
    <property type="entry name" value="Beta4Glucosyltransferase"/>
    <property type="match status" value="1"/>
</dbReference>
<organism evidence="3 4">
    <name type="scientific">Echinicola rosea</name>
    <dbReference type="NCBI Taxonomy" id="1807691"/>
    <lineage>
        <taxon>Bacteria</taxon>
        <taxon>Pseudomonadati</taxon>
        <taxon>Bacteroidota</taxon>
        <taxon>Cytophagia</taxon>
        <taxon>Cytophagales</taxon>
        <taxon>Cyclobacteriaceae</taxon>
        <taxon>Echinicola</taxon>
    </lineage>
</organism>
<comment type="caution">
    <text evidence="3">The sequence shown here is derived from an EMBL/GenBank/DDBJ whole genome shotgun (WGS) entry which is preliminary data.</text>
</comment>
<dbReference type="PANTHER" id="PTHR43630">
    <property type="entry name" value="POLY-BETA-1,6-N-ACETYL-D-GLUCOSAMINE SYNTHASE"/>
    <property type="match status" value="1"/>
</dbReference>
<keyword evidence="4" id="KW-1185">Reference proteome</keyword>
<accession>A0ABQ1V0K7</accession>
<dbReference type="InterPro" id="IPR029044">
    <property type="entry name" value="Nucleotide-diphossugar_trans"/>
</dbReference>